<feature type="signal peptide" evidence="2">
    <location>
        <begin position="1"/>
        <end position="22"/>
    </location>
</feature>
<comment type="caution">
    <text evidence="3">The sequence shown here is derived from an EMBL/GenBank/DDBJ whole genome shotgun (WGS) entry which is preliminary data.</text>
</comment>
<keyword evidence="1" id="KW-0175">Coiled coil</keyword>
<dbReference type="AlphaFoldDB" id="A0A9J6DCJ4"/>
<evidence type="ECO:0000256" key="1">
    <source>
        <dbReference type="SAM" id="Coils"/>
    </source>
</evidence>
<organism evidence="3 4">
    <name type="scientific">Rhipicephalus microplus</name>
    <name type="common">Cattle tick</name>
    <name type="synonym">Boophilus microplus</name>
    <dbReference type="NCBI Taxonomy" id="6941"/>
    <lineage>
        <taxon>Eukaryota</taxon>
        <taxon>Metazoa</taxon>
        <taxon>Ecdysozoa</taxon>
        <taxon>Arthropoda</taxon>
        <taxon>Chelicerata</taxon>
        <taxon>Arachnida</taxon>
        <taxon>Acari</taxon>
        <taxon>Parasitiformes</taxon>
        <taxon>Ixodida</taxon>
        <taxon>Ixodoidea</taxon>
        <taxon>Ixodidae</taxon>
        <taxon>Rhipicephalinae</taxon>
        <taxon>Rhipicephalus</taxon>
        <taxon>Boophilus</taxon>
    </lineage>
</organism>
<evidence type="ECO:0000313" key="3">
    <source>
        <dbReference type="EMBL" id="KAH8019792.1"/>
    </source>
</evidence>
<dbReference type="VEuPathDB" id="VectorBase:LOC119166656"/>
<keyword evidence="2" id="KW-0732">Signal</keyword>
<dbReference type="PANTHER" id="PTHR11505">
    <property type="entry name" value="L1 TRANSPOSABLE ELEMENT-RELATED"/>
    <property type="match status" value="1"/>
</dbReference>
<sequence length="381" mass="42898">MARTHMQRLLFVQIFCVARLQSFPGGLHQSPAPQAKLPLHALDSSAGIHRLHCAVDTLPPAPHECPSMFPPVSPSLLPHFPSWSRGTETELTSHRYDKSFNKGRALFSGLGSTPAMARTHMQRLLFVQVKNSCSLFTKRTKYAALLVLPSPNCCLEVVSSCIRALRVLLLLCGDIETNPGRATRSSNTDVMSVLNDIQSGQAAILNEMKSIRSTLSQHEQKFEEITKRLSKIEDNCSVIATVKEKVDGLQTLTEQKCGDIASLVARMDDSEDRQRRCNLVFYGFEDASDETWAQSEKRVMDLCLANLEVSVQPRDIERAHRIGRFQPSKNRPIVVRFCHFKDRELVLSNTKKLKDTNYTISEDLSPNTRKARKHLIEFGNR</sequence>
<proteinExistence type="predicted"/>
<evidence type="ECO:0000313" key="4">
    <source>
        <dbReference type="Proteomes" id="UP000821866"/>
    </source>
</evidence>
<dbReference type="Gene3D" id="3.30.70.1820">
    <property type="entry name" value="L1 transposable element, RRM domain"/>
    <property type="match status" value="1"/>
</dbReference>
<accession>A0A9J6DCJ4</accession>
<name>A0A9J6DCJ4_RHIMP</name>
<evidence type="ECO:0000256" key="2">
    <source>
        <dbReference type="SAM" id="SignalP"/>
    </source>
</evidence>
<evidence type="ECO:0008006" key="5">
    <source>
        <dbReference type="Google" id="ProtNLM"/>
    </source>
</evidence>
<gene>
    <name evidence="3" type="ORF">HPB51_022215</name>
</gene>
<reference evidence="3" key="2">
    <citation type="submission" date="2021-09" db="EMBL/GenBank/DDBJ databases">
        <authorList>
            <person name="Jia N."/>
            <person name="Wang J."/>
            <person name="Shi W."/>
            <person name="Du L."/>
            <person name="Sun Y."/>
            <person name="Zhan W."/>
            <person name="Jiang J."/>
            <person name="Wang Q."/>
            <person name="Zhang B."/>
            <person name="Ji P."/>
            <person name="Sakyi L.B."/>
            <person name="Cui X."/>
            <person name="Yuan T."/>
            <person name="Jiang B."/>
            <person name="Yang W."/>
            <person name="Lam T.T.-Y."/>
            <person name="Chang Q."/>
            <person name="Ding S."/>
            <person name="Wang X."/>
            <person name="Zhu J."/>
            <person name="Ruan X."/>
            <person name="Zhao L."/>
            <person name="Wei J."/>
            <person name="Que T."/>
            <person name="Du C."/>
            <person name="Cheng J."/>
            <person name="Dai P."/>
            <person name="Han X."/>
            <person name="Huang E."/>
            <person name="Gao Y."/>
            <person name="Liu J."/>
            <person name="Shao H."/>
            <person name="Ye R."/>
            <person name="Li L."/>
            <person name="Wei W."/>
            <person name="Wang X."/>
            <person name="Wang C."/>
            <person name="Huo Q."/>
            <person name="Li W."/>
            <person name="Guo W."/>
            <person name="Chen H."/>
            <person name="Chen S."/>
            <person name="Zhou L."/>
            <person name="Zhou L."/>
            <person name="Ni X."/>
            <person name="Tian J."/>
            <person name="Zhou Y."/>
            <person name="Sheng Y."/>
            <person name="Liu T."/>
            <person name="Pan Y."/>
            <person name="Xia L."/>
            <person name="Li J."/>
            <person name="Zhao F."/>
            <person name="Cao W."/>
        </authorList>
    </citation>
    <scope>NUCLEOTIDE SEQUENCE</scope>
    <source>
        <strain evidence="3">Rmic-2018</strain>
        <tissue evidence="3">Larvae</tissue>
    </source>
</reference>
<dbReference type="Proteomes" id="UP000821866">
    <property type="component" value="Chromosome 8"/>
</dbReference>
<reference evidence="3" key="1">
    <citation type="journal article" date="2020" name="Cell">
        <title>Large-Scale Comparative Analyses of Tick Genomes Elucidate Their Genetic Diversity and Vector Capacities.</title>
        <authorList>
            <consortium name="Tick Genome and Microbiome Consortium (TIGMIC)"/>
            <person name="Jia N."/>
            <person name="Wang J."/>
            <person name="Shi W."/>
            <person name="Du L."/>
            <person name="Sun Y."/>
            <person name="Zhan W."/>
            <person name="Jiang J.F."/>
            <person name="Wang Q."/>
            <person name="Zhang B."/>
            <person name="Ji P."/>
            <person name="Bell-Sakyi L."/>
            <person name="Cui X.M."/>
            <person name="Yuan T.T."/>
            <person name="Jiang B.G."/>
            <person name="Yang W.F."/>
            <person name="Lam T.T."/>
            <person name="Chang Q.C."/>
            <person name="Ding S.J."/>
            <person name="Wang X.J."/>
            <person name="Zhu J.G."/>
            <person name="Ruan X.D."/>
            <person name="Zhao L."/>
            <person name="Wei J.T."/>
            <person name="Ye R.Z."/>
            <person name="Que T.C."/>
            <person name="Du C.H."/>
            <person name="Zhou Y.H."/>
            <person name="Cheng J.X."/>
            <person name="Dai P.F."/>
            <person name="Guo W.B."/>
            <person name="Han X.H."/>
            <person name="Huang E.J."/>
            <person name="Li L.F."/>
            <person name="Wei W."/>
            <person name="Gao Y.C."/>
            <person name="Liu J.Z."/>
            <person name="Shao H.Z."/>
            <person name="Wang X."/>
            <person name="Wang C.C."/>
            <person name="Yang T.C."/>
            <person name="Huo Q.B."/>
            <person name="Li W."/>
            <person name="Chen H.Y."/>
            <person name="Chen S.E."/>
            <person name="Zhou L.G."/>
            <person name="Ni X.B."/>
            <person name="Tian J.H."/>
            <person name="Sheng Y."/>
            <person name="Liu T."/>
            <person name="Pan Y.S."/>
            <person name="Xia L.Y."/>
            <person name="Li J."/>
            <person name="Zhao F."/>
            <person name="Cao W.C."/>
        </authorList>
    </citation>
    <scope>NUCLEOTIDE SEQUENCE</scope>
    <source>
        <strain evidence="3">Rmic-2018</strain>
    </source>
</reference>
<feature type="chain" id="PRO_5039922992" description="Tick transposon" evidence="2">
    <location>
        <begin position="23"/>
        <end position="381"/>
    </location>
</feature>
<dbReference type="EMBL" id="JABSTU010000010">
    <property type="protein sequence ID" value="KAH8019792.1"/>
    <property type="molecule type" value="Genomic_DNA"/>
</dbReference>
<protein>
    <recommendedName>
        <fullName evidence="5">Tick transposon</fullName>
    </recommendedName>
</protein>
<feature type="coiled-coil region" evidence="1">
    <location>
        <begin position="208"/>
        <end position="235"/>
    </location>
</feature>
<keyword evidence="4" id="KW-1185">Reference proteome</keyword>
<dbReference type="InterPro" id="IPR004244">
    <property type="entry name" value="Transposase_22"/>
</dbReference>